<gene>
    <name evidence="1" type="ORF">KIN20_005630</name>
</gene>
<evidence type="ECO:0000313" key="1">
    <source>
        <dbReference type="EMBL" id="KAJ1349945.1"/>
    </source>
</evidence>
<reference evidence="1" key="1">
    <citation type="submission" date="2021-06" db="EMBL/GenBank/DDBJ databases">
        <title>Parelaphostrongylus tenuis whole genome reference sequence.</title>
        <authorList>
            <person name="Garwood T.J."/>
            <person name="Larsen P.A."/>
            <person name="Fountain-Jones N.M."/>
            <person name="Garbe J.R."/>
            <person name="Macchietto M.G."/>
            <person name="Kania S.A."/>
            <person name="Gerhold R.W."/>
            <person name="Richards J.E."/>
            <person name="Wolf T.M."/>
        </authorList>
    </citation>
    <scope>NUCLEOTIDE SEQUENCE</scope>
    <source>
        <strain evidence="1">MNPRO001-30</strain>
        <tissue evidence="1">Meninges</tissue>
    </source>
</reference>
<evidence type="ECO:0000313" key="2">
    <source>
        <dbReference type="Proteomes" id="UP001196413"/>
    </source>
</evidence>
<keyword evidence="2" id="KW-1185">Reference proteome</keyword>
<accession>A0AAD5QIQ6</accession>
<dbReference type="AlphaFoldDB" id="A0AAD5QIQ6"/>
<proteinExistence type="predicted"/>
<dbReference type="EMBL" id="JAHQIW010000776">
    <property type="protein sequence ID" value="KAJ1349945.1"/>
    <property type="molecule type" value="Genomic_DNA"/>
</dbReference>
<sequence length="77" mass="8812">MVHDFKEQMQLWDSKILRRKWSRGNLWSQSGESATQLKSVSTVIWIVGHHPNGRFVSPGSPHLNPVMYPLLLSSLTI</sequence>
<organism evidence="1 2">
    <name type="scientific">Parelaphostrongylus tenuis</name>
    <name type="common">Meningeal worm</name>
    <dbReference type="NCBI Taxonomy" id="148309"/>
    <lineage>
        <taxon>Eukaryota</taxon>
        <taxon>Metazoa</taxon>
        <taxon>Ecdysozoa</taxon>
        <taxon>Nematoda</taxon>
        <taxon>Chromadorea</taxon>
        <taxon>Rhabditida</taxon>
        <taxon>Rhabditina</taxon>
        <taxon>Rhabditomorpha</taxon>
        <taxon>Strongyloidea</taxon>
        <taxon>Metastrongylidae</taxon>
        <taxon>Parelaphostrongylus</taxon>
    </lineage>
</organism>
<name>A0AAD5QIQ6_PARTN</name>
<dbReference type="Proteomes" id="UP001196413">
    <property type="component" value="Unassembled WGS sequence"/>
</dbReference>
<protein>
    <submittedName>
        <fullName evidence="1">Uncharacterized protein</fullName>
    </submittedName>
</protein>
<comment type="caution">
    <text evidence="1">The sequence shown here is derived from an EMBL/GenBank/DDBJ whole genome shotgun (WGS) entry which is preliminary data.</text>
</comment>